<gene>
    <name evidence="3" type="ORF">ACET3X_002267</name>
</gene>
<dbReference type="SFLD" id="SFLDS00036">
    <property type="entry name" value="Aromatic_Prenyltransferase"/>
    <property type="match status" value="1"/>
</dbReference>
<evidence type="ECO:0000313" key="3">
    <source>
        <dbReference type="EMBL" id="KAL1798230.1"/>
    </source>
</evidence>
<dbReference type="InterPro" id="IPR017795">
    <property type="entry name" value="ABBA_NscD-like"/>
</dbReference>
<protein>
    <submittedName>
        <fullName evidence="3">Uncharacterized protein</fullName>
    </submittedName>
</protein>
<dbReference type="Proteomes" id="UP001578633">
    <property type="component" value="Chromosome 2"/>
</dbReference>
<dbReference type="InterPro" id="IPR012148">
    <property type="entry name" value="ABBA_DMATS-like"/>
</dbReference>
<dbReference type="PANTHER" id="PTHR40627:SF4">
    <property type="entry name" value="PRENYLTRANSFERASE ASQH1-RELATED"/>
    <property type="match status" value="1"/>
</dbReference>
<evidence type="ECO:0000313" key="4">
    <source>
        <dbReference type="Proteomes" id="UP001578633"/>
    </source>
</evidence>
<evidence type="ECO:0000256" key="2">
    <source>
        <dbReference type="ARBA" id="ARBA00022679"/>
    </source>
</evidence>
<evidence type="ECO:0000256" key="1">
    <source>
        <dbReference type="ARBA" id="ARBA00010209"/>
    </source>
</evidence>
<dbReference type="CDD" id="cd13929">
    <property type="entry name" value="PT-DMATS_CymD"/>
    <property type="match status" value="1"/>
</dbReference>
<name>A0ABR3UQB4_9PLEO</name>
<dbReference type="EMBL" id="JBHGVX010000002">
    <property type="protein sequence ID" value="KAL1798230.1"/>
    <property type="molecule type" value="Genomic_DNA"/>
</dbReference>
<comment type="similarity">
    <text evidence="1">Belongs to the tryptophan dimethylallyltransferase family.</text>
</comment>
<organism evidence="3 4">
    <name type="scientific">Alternaria dauci</name>
    <dbReference type="NCBI Taxonomy" id="48095"/>
    <lineage>
        <taxon>Eukaryota</taxon>
        <taxon>Fungi</taxon>
        <taxon>Dikarya</taxon>
        <taxon>Ascomycota</taxon>
        <taxon>Pezizomycotina</taxon>
        <taxon>Dothideomycetes</taxon>
        <taxon>Pleosporomycetidae</taxon>
        <taxon>Pleosporales</taxon>
        <taxon>Pleosporineae</taxon>
        <taxon>Pleosporaceae</taxon>
        <taxon>Alternaria</taxon>
        <taxon>Alternaria sect. Porri</taxon>
    </lineage>
</organism>
<keyword evidence="2" id="KW-0808">Transferase</keyword>
<proteinExistence type="inferred from homology"/>
<dbReference type="Pfam" id="PF11991">
    <property type="entry name" value="Trp_DMAT"/>
    <property type="match status" value="1"/>
</dbReference>
<reference evidence="3 4" key="1">
    <citation type="submission" date="2024-09" db="EMBL/GenBank/DDBJ databases">
        <title>T2T genomes of carrot and Alternaria dauci and their utility for understanding host-pathogen interaction during carrot leaf blight disease.</title>
        <authorList>
            <person name="Liu W."/>
            <person name="Xu S."/>
            <person name="Ou C."/>
            <person name="Liu X."/>
            <person name="Zhuang F."/>
            <person name="Deng X.W."/>
        </authorList>
    </citation>
    <scope>NUCLEOTIDE SEQUENCE [LARGE SCALE GENOMIC DNA]</scope>
    <source>
        <strain evidence="3 4">A2016</strain>
    </source>
</reference>
<comment type="caution">
    <text evidence="3">The sequence shown here is derived from an EMBL/GenBank/DDBJ whole genome shotgun (WGS) entry which is preliminary data.</text>
</comment>
<dbReference type="PIRSF" id="PIRSF000509">
    <property type="entry name" value="Trp_DMAT"/>
    <property type="match status" value="1"/>
</dbReference>
<sequence>MNGNTNDQTSGRVEEDYVKHQVQSPTNVWLSLQKVIPLQDRDARFWWYHTGYHVACMVDASGYSTEKQYEVLLFHLNWICPRLGPAPEGDGKSKWHSLMAHDGSPLEYSWKWNTSAGKPDIRYSWEPFNPGSGRTTDPRNHALSLDYMRAVKHVLPGVDFSWITTLLEEIESGDQNASHFLHAVEYSQTKSFGLKSYFLPRDYKILQAGSTTTMDEWDKAILKLNPNNVGRDTLMEFISSNPEGKLLQPCVLAVDNVKPEKSRLKLYFMTSHTSFSSLREIVTLGGTRDVPESSLQDLKSFIWTLLGLPDDYPEDVNVPAHPPVAKTWLDEENLVECFVYFFDIAPHNSEVDIKFYLPTRRYGPDDRQIATRLVEWMKSRGRGAWCDRYLHMLEALAEHRGLENGKGLHSYISYQIGKGSEPDIKSYLTPETYHPARYTLSKE</sequence>
<dbReference type="SFLD" id="SFLDG01162">
    <property type="entry name" value="I"/>
    <property type="match status" value="1"/>
</dbReference>
<dbReference type="NCBIfam" id="TIGR03429">
    <property type="entry name" value="arom_pren_DMATS"/>
    <property type="match status" value="1"/>
</dbReference>
<dbReference type="RefSeq" id="XP_069308814.1">
    <property type="nucleotide sequence ID" value="XM_069448913.1"/>
</dbReference>
<accession>A0ABR3UQB4</accession>
<keyword evidence="4" id="KW-1185">Reference proteome</keyword>
<dbReference type="InterPro" id="IPR033964">
    <property type="entry name" value="ABBA"/>
</dbReference>
<dbReference type="GeneID" id="96082589"/>
<dbReference type="PANTHER" id="PTHR40627">
    <property type="entry name" value="INDOLE PRENYLTRANSFERASE TDIB-RELATED"/>
    <property type="match status" value="1"/>
</dbReference>